<proteinExistence type="evidence at transcript level"/>
<reference evidence="1" key="1">
    <citation type="submission" date="2012-11" db="EMBL/GenBank/DDBJ databases">
        <authorList>
            <person name="Lucero-Rivera Y.E."/>
            <person name="Tovar-Ramirez D."/>
        </authorList>
    </citation>
    <scope>NUCLEOTIDE SEQUENCE</scope>
    <source>
        <tissue evidence="1">Salivary gland</tissue>
    </source>
</reference>
<accession>L7LUK9</accession>
<dbReference type="AlphaFoldDB" id="L7LUK9"/>
<dbReference type="EMBL" id="GACK01009278">
    <property type="protein sequence ID" value="JAA55756.1"/>
    <property type="molecule type" value="mRNA"/>
</dbReference>
<organism evidence="1">
    <name type="scientific">Rhipicephalus pulchellus</name>
    <name type="common">Yellow backed tick</name>
    <name type="synonym">Dermacentor pulchellus</name>
    <dbReference type="NCBI Taxonomy" id="72859"/>
    <lineage>
        <taxon>Eukaryota</taxon>
        <taxon>Metazoa</taxon>
        <taxon>Ecdysozoa</taxon>
        <taxon>Arthropoda</taxon>
        <taxon>Chelicerata</taxon>
        <taxon>Arachnida</taxon>
        <taxon>Acari</taxon>
        <taxon>Parasitiformes</taxon>
        <taxon>Ixodida</taxon>
        <taxon>Ixodoidea</taxon>
        <taxon>Ixodidae</taxon>
        <taxon>Rhipicephalinae</taxon>
        <taxon>Rhipicephalus</taxon>
        <taxon>Rhipicephalus</taxon>
    </lineage>
</organism>
<evidence type="ECO:0000313" key="1">
    <source>
        <dbReference type="EMBL" id="JAA55756.1"/>
    </source>
</evidence>
<reference evidence="1" key="2">
    <citation type="journal article" date="2015" name="J. Proteomics">
        <title>Sexual differences in the sialomes of the zebra tick, Rhipicephalus pulchellus.</title>
        <authorList>
            <person name="Tan A.W."/>
            <person name="Francischetti I.M."/>
            <person name="Slovak M."/>
            <person name="Kini R.M."/>
            <person name="Ribeiro J.M."/>
        </authorList>
    </citation>
    <scope>NUCLEOTIDE SEQUENCE</scope>
    <source>
        <tissue evidence="1">Salivary gland</tissue>
    </source>
</reference>
<sequence length="83" mass="9217">MLFSLSTPVFFFSISSFLSFLSLFILVLFSSFLSSSPSLLSPPPCYTIPYKPMLCSASVRACSRETHSQQFPQHPTSLGWSLS</sequence>
<protein>
    <submittedName>
        <fullName evidence="1">Uncharacterized protein</fullName>
    </submittedName>
</protein>
<name>L7LUK9_RHIPC</name>